<dbReference type="EC" id="6.1.1.19" evidence="2"/>
<comment type="catalytic activity">
    <reaction evidence="10">
        <text>tRNA(Arg) + L-arginine + ATP = L-arginyl-tRNA(Arg) + AMP + diphosphate</text>
        <dbReference type="Rhea" id="RHEA:20301"/>
        <dbReference type="Rhea" id="RHEA-COMP:9658"/>
        <dbReference type="Rhea" id="RHEA-COMP:9673"/>
        <dbReference type="ChEBI" id="CHEBI:30616"/>
        <dbReference type="ChEBI" id="CHEBI:32682"/>
        <dbReference type="ChEBI" id="CHEBI:33019"/>
        <dbReference type="ChEBI" id="CHEBI:78442"/>
        <dbReference type="ChEBI" id="CHEBI:78513"/>
        <dbReference type="ChEBI" id="CHEBI:456215"/>
        <dbReference type="EC" id="6.1.1.19"/>
    </reaction>
</comment>
<dbReference type="CDD" id="cd07956">
    <property type="entry name" value="Anticodon_Ia_Arg"/>
    <property type="match status" value="1"/>
</dbReference>
<dbReference type="PRINTS" id="PR01038">
    <property type="entry name" value="TRNASYNTHARG"/>
</dbReference>
<dbReference type="Proteomes" id="UP001347796">
    <property type="component" value="Unassembled WGS sequence"/>
</dbReference>
<proteinExistence type="inferred from homology"/>
<organism evidence="14 15">
    <name type="scientific">Patella caerulea</name>
    <name type="common">Rayed Mediterranean limpet</name>
    <dbReference type="NCBI Taxonomy" id="87958"/>
    <lineage>
        <taxon>Eukaryota</taxon>
        <taxon>Metazoa</taxon>
        <taxon>Spiralia</taxon>
        <taxon>Lophotrochozoa</taxon>
        <taxon>Mollusca</taxon>
        <taxon>Gastropoda</taxon>
        <taxon>Patellogastropoda</taxon>
        <taxon>Patelloidea</taxon>
        <taxon>Patellidae</taxon>
        <taxon>Patella</taxon>
    </lineage>
</organism>
<dbReference type="PANTHER" id="PTHR11956">
    <property type="entry name" value="ARGINYL-TRNA SYNTHETASE"/>
    <property type="match status" value="1"/>
</dbReference>
<evidence type="ECO:0000259" key="13">
    <source>
        <dbReference type="SMART" id="SM00836"/>
    </source>
</evidence>
<keyword evidence="15" id="KW-1185">Reference proteome</keyword>
<dbReference type="AlphaFoldDB" id="A0AAN8JVU1"/>
<evidence type="ECO:0000256" key="1">
    <source>
        <dbReference type="ARBA" id="ARBA00005594"/>
    </source>
</evidence>
<dbReference type="GO" id="GO:0032543">
    <property type="term" value="P:mitochondrial translation"/>
    <property type="evidence" value="ECO:0007669"/>
    <property type="project" value="TreeGrafter"/>
</dbReference>
<evidence type="ECO:0000256" key="4">
    <source>
        <dbReference type="ARBA" id="ARBA00022741"/>
    </source>
</evidence>
<dbReference type="InterPro" id="IPR001278">
    <property type="entry name" value="Arg-tRNA-ligase"/>
</dbReference>
<dbReference type="GO" id="GO:0006420">
    <property type="term" value="P:arginyl-tRNA aminoacylation"/>
    <property type="evidence" value="ECO:0007669"/>
    <property type="project" value="InterPro"/>
</dbReference>
<protein>
    <recommendedName>
        <fullName evidence="9">Probable arginine--tRNA ligase, mitochondrial</fullName>
        <ecNumber evidence="2">6.1.1.19</ecNumber>
    </recommendedName>
    <alternativeName>
        <fullName evidence="8">Arginyl-tRNA synthetase</fullName>
    </alternativeName>
</protein>
<keyword evidence="3 12" id="KW-0436">Ligase</keyword>
<dbReference type="PROSITE" id="PS00178">
    <property type="entry name" value="AA_TRNA_LIGASE_I"/>
    <property type="match status" value="1"/>
</dbReference>
<dbReference type="Gene3D" id="3.40.50.620">
    <property type="entry name" value="HUPs"/>
    <property type="match status" value="1"/>
</dbReference>
<dbReference type="Pfam" id="PF00750">
    <property type="entry name" value="tRNA-synt_1d"/>
    <property type="match status" value="1"/>
</dbReference>
<evidence type="ECO:0000313" key="15">
    <source>
        <dbReference type="Proteomes" id="UP001347796"/>
    </source>
</evidence>
<comment type="caution">
    <text evidence="14">The sequence shown here is derived from an EMBL/GenBank/DDBJ whole genome shotgun (WGS) entry which is preliminary data.</text>
</comment>
<dbReference type="NCBIfam" id="TIGR00456">
    <property type="entry name" value="argS"/>
    <property type="match status" value="1"/>
</dbReference>
<dbReference type="InterPro" id="IPR001412">
    <property type="entry name" value="aa-tRNA-synth_I_CS"/>
</dbReference>
<evidence type="ECO:0000256" key="10">
    <source>
        <dbReference type="ARBA" id="ARBA00049339"/>
    </source>
</evidence>
<dbReference type="FunFam" id="3.40.50.620:FF:000058">
    <property type="entry name" value="Mitochondrial arginyl-tRNA synthetase"/>
    <property type="match status" value="1"/>
</dbReference>
<dbReference type="SMART" id="SM00836">
    <property type="entry name" value="DALR_1"/>
    <property type="match status" value="1"/>
</dbReference>
<evidence type="ECO:0000256" key="6">
    <source>
        <dbReference type="ARBA" id="ARBA00022917"/>
    </source>
</evidence>
<dbReference type="PANTHER" id="PTHR11956:SF11">
    <property type="entry name" value="ARGININE--TRNA LIGASE, MITOCHONDRIAL-RELATED"/>
    <property type="match status" value="1"/>
</dbReference>
<dbReference type="SUPFAM" id="SSF52374">
    <property type="entry name" value="Nucleotidylyl transferase"/>
    <property type="match status" value="1"/>
</dbReference>
<evidence type="ECO:0000256" key="11">
    <source>
        <dbReference type="ARBA" id="ARBA00049595"/>
    </source>
</evidence>
<dbReference type="GO" id="GO:0005739">
    <property type="term" value="C:mitochondrion"/>
    <property type="evidence" value="ECO:0007669"/>
    <property type="project" value="TreeGrafter"/>
</dbReference>
<dbReference type="SUPFAM" id="SSF47323">
    <property type="entry name" value="Anticodon-binding domain of a subclass of class I aminoacyl-tRNA synthetases"/>
    <property type="match status" value="1"/>
</dbReference>
<dbReference type="FunFam" id="1.10.730.10:FF:000006">
    <property type="entry name" value="Arginyl-tRNA synthetase 2, mitochondrial"/>
    <property type="match status" value="1"/>
</dbReference>
<dbReference type="GO" id="GO:0005524">
    <property type="term" value="F:ATP binding"/>
    <property type="evidence" value="ECO:0007669"/>
    <property type="project" value="UniProtKB-KW"/>
</dbReference>
<evidence type="ECO:0000256" key="2">
    <source>
        <dbReference type="ARBA" id="ARBA00012837"/>
    </source>
</evidence>
<accession>A0AAN8JVU1</accession>
<comment type="similarity">
    <text evidence="1 12">Belongs to the class-I aminoacyl-tRNA synthetase family.</text>
</comment>
<evidence type="ECO:0000256" key="9">
    <source>
        <dbReference type="ARBA" id="ARBA00039495"/>
    </source>
</evidence>
<keyword evidence="4 12" id="KW-0547">Nucleotide-binding</keyword>
<evidence type="ECO:0000256" key="7">
    <source>
        <dbReference type="ARBA" id="ARBA00023146"/>
    </source>
</evidence>
<dbReference type="Gene3D" id="1.10.730.10">
    <property type="entry name" value="Isoleucyl-tRNA Synthetase, Domain 1"/>
    <property type="match status" value="1"/>
</dbReference>
<evidence type="ECO:0000256" key="12">
    <source>
        <dbReference type="RuleBase" id="RU363038"/>
    </source>
</evidence>
<feature type="domain" description="DALR anticodon binding" evidence="13">
    <location>
        <begin position="475"/>
        <end position="590"/>
    </location>
</feature>
<dbReference type="InterPro" id="IPR014729">
    <property type="entry name" value="Rossmann-like_a/b/a_fold"/>
</dbReference>
<reference evidence="14 15" key="1">
    <citation type="submission" date="2024-01" db="EMBL/GenBank/DDBJ databases">
        <title>The genome of the rayed Mediterranean limpet Patella caerulea (Linnaeus, 1758).</title>
        <authorList>
            <person name="Anh-Thu Weber A."/>
            <person name="Halstead-Nussloch G."/>
        </authorList>
    </citation>
    <scope>NUCLEOTIDE SEQUENCE [LARGE SCALE GENOMIC DNA]</scope>
    <source>
        <strain evidence="14">AATW-2023a</strain>
        <tissue evidence="14">Whole specimen</tissue>
    </source>
</reference>
<dbReference type="GO" id="GO:0004814">
    <property type="term" value="F:arginine-tRNA ligase activity"/>
    <property type="evidence" value="ECO:0007669"/>
    <property type="project" value="UniProtKB-EC"/>
</dbReference>
<gene>
    <name evidence="14" type="ORF">SNE40_007058</name>
</gene>
<evidence type="ECO:0000256" key="5">
    <source>
        <dbReference type="ARBA" id="ARBA00022840"/>
    </source>
</evidence>
<dbReference type="InterPro" id="IPR035684">
    <property type="entry name" value="ArgRS_core"/>
</dbReference>
<dbReference type="InterPro" id="IPR009080">
    <property type="entry name" value="tRNAsynth_Ia_anticodon-bd"/>
</dbReference>
<keyword evidence="7 12" id="KW-0030">Aminoacyl-tRNA synthetase</keyword>
<keyword evidence="6 12" id="KW-0648">Protein biosynthesis</keyword>
<evidence type="ECO:0000256" key="8">
    <source>
        <dbReference type="ARBA" id="ARBA00033033"/>
    </source>
</evidence>
<evidence type="ECO:0000313" key="14">
    <source>
        <dbReference type="EMBL" id="KAK6184621.1"/>
    </source>
</evidence>
<sequence length="590" mass="68226">MSACLRRIIVNRIARSLRRNGEKNVADIEKLEVNLLHLLKVNPVSKNTKSDLPQFLLPGSRLKEIGFVLDKDTIDFEDDVIENCYVDKSNKLQININNKLFIQKVLSTVQRLGKRYGYDVLQLPKKHIVVEYSSPNIAKPFHVGHLHSTILGNFISNLYEALGHKVTRLNYLGDWGTQLSLLILGYKRYGDDVQLNKDPLQHLFEVYVKIHEDVDKEKDSTKHLDKGSYHEGLELFHRLESGDEEITRLWKKFSEISLEEYDKMYKRLNIRFDEIHTESMYNQSTQQLIQSLKQSGLIQTRKDGVGYIDISNDKDSVQAVMNKSDGSTLYLSRDIAAALDRFKKFKFDKIHYVVGNDQYLHFKTLLEVLKKIHPAAWKSVNLSEFLIKFGRVDGISTRKGNVVFLRDILDEARDRVIQSLKDNKLTKITSDYEDVADKLGISSIIIQYLRSRRTSHSTFNWEKMLHFKADSGLFLQYCHARLYSLEKEVDVRIKETIDISYLSEDSAKILVQHLARYPDVVNESFDVFEPYVIVQYLFKLGHLANSAYKHLPVKNQPAVLAETRLVLFNSARQTLANGMRVLGIEPLNQM</sequence>
<dbReference type="Pfam" id="PF05746">
    <property type="entry name" value="DALR_1"/>
    <property type="match status" value="1"/>
</dbReference>
<comment type="function">
    <text evidence="11">Catalyzes the attachment of arginine to tRNA(Arg) in a two-step reaction: arginine is first activated by ATP to form Arg-AMP and then transferred to the acceptor end of tRNA(Arg).</text>
</comment>
<keyword evidence="5 12" id="KW-0067">ATP-binding</keyword>
<dbReference type="InterPro" id="IPR008909">
    <property type="entry name" value="DALR_anticod-bd"/>
</dbReference>
<name>A0AAN8JVU1_PATCE</name>
<evidence type="ECO:0000256" key="3">
    <source>
        <dbReference type="ARBA" id="ARBA00022598"/>
    </source>
</evidence>
<dbReference type="EMBL" id="JAZGQO010000006">
    <property type="protein sequence ID" value="KAK6184621.1"/>
    <property type="molecule type" value="Genomic_DNA"/>
</dbReference>